<organism evidence="3 4">
    <name type="scientific">Serratia plymuthica</name>
    <dbReference type="NCBI Taxonomy" id="82996"/>
    <lineage>
        <taxon>Bacteria</taxon>
        <taxon>Pseudomonadati</taxon>
        <taxon>Pseudomonadota</taxon>
        <taxon>Gammaproteobacteria</taxon>
        <taxon>Enterobacterales</taxon>
        <taxon>Yersiniaceae</taxon>
        <taxon>Serratia</taxon>
    </lineage>
</organism>
<reference evidence="3 4" key="1">
    <citation type="submission" date="2018-06" db="EMBL/GenBank/DDBJ databases">
        <authorList>
            <consortium name="Pathogen Informatics"/>
            <person name="Doyle S."/>
        </authorList>
    </citation>
    <scope>NUCLEOTIDE SEQUENCE [LARGE SCALE GENOMIC DNA]</scope>
    <source>
        <strain evidence="3 4">NCTC12961</strain>
    </source>
</reference>
<evidence type="ECO:0000256" key="1">
    <source>
        <dbReference type="SAM" id="MobiDB-lite"/>
    </source>
</evidence>
<name>A0A2X4UW86_SERPL</name>
<sequence length="197" mass="21029">MWAPELALSTDTCVASGNLAAPPRIVQAKGGNYRGKVSFTEPAADSVAAYRNAVDKLKVDDAAVKYQADAIAFMLPGMPQQVKAITGVSSVEDWGRWSDANLAPAVNIDYVAPLPPTFDLVLHAEPTAKTSVRQSRCAWATKSSSCRSASRTPPSPCASTTPAARKTSASRHRPRPNRRKAPAAALPRKNAASVWFR</sequence>
<feature type="compositionally biased region" description="Low complexity" evidence="1">
    <location>
        <begin position="182"/>
        <end position="197"/>
    </location>
</feature>
<proteinExistence type="predicted"/>
<dbReference type="Proteomes" id="UP000248897">
    <property type="component" value="Chromosome 1"/>
</dbReference>
<dbReference type="Pfam" id="PF22895">
    <property type="entry name" value="DUF7024"/>
    <property type="match status" value="1"/>
</dbReference>
<accession>A0A2X4UW86</accession>
<gene>
    <name evidence="3" type="ORF">NCTC12961_03869</name>
</gene>
<protein>
    <submittedName>
        <fullName evidence="3">Phosphoglycerol transferase I</fullName>
    </submittedName>
</protein>
<evidence type="ECO:0000313" key="4">
    <source>
        <dbReference type="Proteomes" id="UP000248897"/>
    </source>
</evidence>
<dbReference type="GO" id="GO:0016740">
    <property type="term" value="F:transferase activity"/>
    <property type="evidence" value="ECO:0007669"/>
    <property type="project" value="UniProtKB-KW"/>
</dbReference>
<dbReference type="InterPro" id="IPR054288">
    <property type="entry name" value="DUF7024"/>
</dbReference>
<dbReference type="AlphaFoldDB" id="A0A2X4UW86"/>
<feature type="compositionally biased region" description="Basic residues" evidence="1">
    <location>
        <begin position="168"/>
        <end position="181"/>
    </location>
</feature>
<dbReference type="EMBL" id="LS483469">
    <property type="protein sequence ID" value="SQI43071.1"/>
    <property type="molecule type" value="Genomic_DNA"/>
</dbReference>
<evidence type="ECO:0000313" key="3">
    <source>
        <dbReference type="EMBL" id="SQI43071.1"/>
    </source>
</evidence>
<feature type="region of interest" description="Disordered" evidence="1">
    <location>
        <begin position="143"/>
        <end position="197"/>
    </location>
</feature>
<evidence type="ECO:0000259" key="2">
    <source>
        <dbReference type="Pfam" id="PF22895"/>
    </source>
</evidence>
<feature type="compositionally biased region" description="Low complexity" evidence="1">
    <location>
        <begin position="143"/>
        <end position="165"/>
    </location>
</feature>
<keyword evidence="3" id="KW-0808">Transferase</keyword>
<feature type="domain" description="DUF7024" evidence="2">
    <location>
        <begin position="58"/>
        <end position="129"/>
    </location>
</feature>